<dbReference type="PANTHER" id="PTHR10091:SF0">
    <property type="entry name" value="GALACTOSE MUTAROTASE"/>
    <property type="match status" value="1"/>
</dbReference>
<feature type="active site" description="Proton donor" evidence="6">
    <location>
        <position position="175"/>
    </location>
</feature>
<keyword evidence="4 5" id="KW-0119">Carbohydrate metabolism</keyword>
<evidence type="ECO:0000256" key="4">
    <source>
        <dbReference type="ARBA" id="ARBA00023277"/>
    </source>
</evidence>
<evidence type="ECO:0000256" key="6">
    <source>
        <dbReference type="PIRSR" id="PIRSR005096-1"/>
    </source>
</evidence>
<feature type="binding site" evidence="7">
    <location>
        <position position="244"/>
    </location>
    <ligand>
        <name>beta-D-galactose</name>
        <dbReference type="ChEBI" id="CHEBI:27667"/>
    </ligand>
</feature>
<evidence type="ECO:0000256" key="5">
    <source>
        <dbReference type="PIRNR" id="PIRNR005096"/>
    </source>
</evidence>
<evidence type="ECO:0000256" key="7">
    <source>
        <dbReference type="PIRSR" id="PIRSR005096-2"/>
    </source>
</evidence>
<name>A3QI40_SHELP</name>
<dbReference type="InterPro" id="IPR015443">
    <property type="entry name" value="Aldose_1-epimerase"/>
</dbReference>
<dbReference type="InterPro" id="IPR047215">
    <property type="entry name" value="Galactose_mutarotase-like"/>
</dbReference>
<evidence type="ECO:0000256" key="8">
    <source>
        <dbReference type="PIRSR" id="PIRSR005096-3"/>
    </source>
</evidence>
<evidence type="ECO:0000313" key="9">
    <source>
        <dbReference type="EMBL" id="ABO25138.1"/>
    </source>
</evidence>
<dbReference type="PANTHER" id="PTHR10091">
    <property type="entry name" value="ALDOSE-1-EPIMERASE"/>
    <property type="match status" value="1"/>
</dbReference>
<protein>
    <recommendedName>
        <fullName evidence="5">Aldose 1-epimerase</fullName>
        <ecNumber evidence="5">5.1.3.3</ecNumber>
    </recommendedName>
</protein>
<sequence length="346" mass="37810">MVRFRPLDAWNDPRGGQIERIIIDNGTLAIEVLSLGGIIRSLWAPDNKGERGNIVLGCDSAQDYLTQDAHLGAIAGRYANRIAGARLSRDGQAFSLDNNHQDNCLHGGREGFNRKQWHIGQLSDGVRLSLFSPDGDMGFPGNANVQLDYRLVGNNLYVEILASTDKPCPISLTQHSYFNLEGSSERSSLGHIIQSDSQHYLTTDEQGIPTDVTQVAGTPLDLSQGQSLASLKTALEAEPTRGIDHCYLTPNHDGKALSRFGTVSAPASGRRMTLYTNQPGVQIYGSNFLEGTLGKQGQKLASYQAVCVEPQQLPDAPNQAHLAGTPWLMPGEVYHHMSRYQFDLIK</sequence>
<dbReference type="Gene3D" id="2.70.98.10">
    <property type="match status" value="1"/>
</dbReference>
<dbReference type="GO" id="GO:0006006">
    <property type="term" value="P:glucose metabolic process"/>
    <property type="evidence" value="ECO:0007669"/>
    <property type="project" value="TreeGrafter"/>
</dbReference>
<keyword evidence="10" id="KW-1185">Reference proteome</keyword>
<dbReference type="GO" id="GO:0030246">
    <property type="term" value="F:carbohydrate binding"/>
    <property type="evidence" value="ECO:0007669"/>
    <property type="project" value="InterPro"/>
</dbReference>
<dbReference type="Proteomes" id="UP000001558">
    <property type="component" value="Chromosome"/>
</dbReference>
<evidence type="ECO:0000256" key="3">
    <source>
        <dbReference type="ARBA" id="ARBA00023235"/>
    </source>
</evidence>
<dbReference type="InterPro" id="IPR011013">
    <property type="entry name" value="Gal_mutarotase_sf_dom"/>
</dbReference>
<dbReference type="KEGG" id="slo:Shew_3272"/>
<evidence type="ECO:0000256" key="1">
    <source>
        <dbReference type="ARBA" id="ARBA00005028"/>
    </source>
</evidence>
<evidence type="ECO:0000313" key="10">
    <source>
        <dbReference type="Proteomes" id="UP000001558"/>
    </source>
</evidence>
<dbReference type="PIRSF" id="PIRSF005096">
    <property type="entry name" value="GALM"/>
    <property type="match status" value="1"/>
</dbReference>
<dbReference type="InterPro" id="IPR014718">
    <property type="entry name" value="GH-type_carb-bd"/>
</dbReference>
<dbReference type="EC" id="5.1.3.3" evidence="5"/>
<dbReference type="SUPFAM" id="SSF74650">
    <property type="entry name" value="Galactose mutarotase-like"/>
    <property type="match status" value="1"/>
</dbReference>
<dbReference type="EMBL" id="CP000606">
    <property type="protein sequence ID" value="ABO25138.1"/>
    <property type="molecule type" value="Genomic_DNA"/>
</dbReference>
<dbReference type="HOGENOM" id="CLU_031753_2_0_6"/>
<dbReference type="GO" id="GO:0005737">
    <property type="term" value="C:cytoplasm"/>
    <property type="evidence" value="ECO:0007669"/>
    <property type="project" value="TreeGrafter"/>
</dbReference>
<proteinExistence type="inferred from homology"/>
<dbReference type="CDD" id="cd09019">
    <property type="entry name" value="galactose_mutarotase_like"/>
    <property type="match status" value="1"/>
</dbReference>
<comment type="similarity">
    <text evidence="2 5">Belongs to the aldose epimerase family.</text>
</comment>
<dbReference type="STRING" id="323850.Shew_3272"/>
<dbReference type="InterPro" id="IPR008183">
    <property type="entry name" value="Aldose_1/G6P_1-epimerase"/>
</dbReference>
<dbReference type="RefSeq" id="WP_011867068.1">
    <property type="nucleotide sequence ID" value="NC_009092.1"/>
</dbReference>
<comment type="pathway">
    <text evidence="1 5">Carbohydrate metabolism; hexose metabolism.</text>
</comment>
<gene>
    <name evidence="9" type="ordered locus">Shew_3272</name>
</gene>
<reference evidence="9 10" key="1">
    <citation type="submission" date="2007-03" db="EMBL/GenBank/DDBJ databases">
        <title>Complete sequence of Shewanella loihica PV-4.</title>
        <authorList>
            <consortium name="US DOE Joint Genome Institute"/>
            <person name="Copeland A."/>
            <person name="Lucas S."/>
            <person name="Lapidus A."/>
            <person name="Barry K."/>
            <person name="Detter J.C."/>
            <person name="Glavina del Rio T."/>
            <person name="Hammon N."/>
            <person name="Israni S."/>
            <person name="Dalin E."/>
            <person name="Tice H."/>
            <person name="Pitluck S."/>
            <person name="Chain P."/>
            <person name="Malfatti S."/>
            <person name="Shin M."/>
            <person name="Vergez L."/>
            <person name="Schmutz J."/>
            <person name="Larimer F."/>
            <person name="Land M."/>
            <person name="Hauser L."/>
            <person name="Kyrpides N."/>
            <person name="Mikhailova N."/>
            <person name="Romine M.F."/>
            <person name="Serres G."/>
            <person name="Fredrickson J."/>
            <person name="Tiedje J."/>
            <person name="Richardson P."/>
        </authorList>
    </citation>
    <scope>NUCLEOTIDE SEQUENCE [LARGE SCALE GENOMIC DNA]</scope>
    <source>
        <strain evidence="10">ATCC BAA-1088 / PV-4</strain>
    </source>
</reference>
<dbReference type="GO" id="GO:0033499">
    <property type="term" value="P:galactose catabolic process via UDP-galactose, Leloir pathway"/>
    <property type="evidence" value="ECO:0007669"/>
    <property type="project" value="TreeGrafter"/>
</dbReference>
<dbReference type="Pfam" id="PF01263">
    <property type="entry name" value="Aldose_epim"/>
    <property type="match status" value="1"/>
</dbReference>
<accession>A3QI40</accession>
<feature type="active site" description="Proton acceptor" evidence="6">
    <location>
        <position position="309"/>
    </location>
</feature>
<dbReference type="OrthoDB" id="9779408at2"/>
<keyword evidence="3 5" id="KW-0413">Isomerase</keyword>
<feature type="binding site" evidence="8">
    <location>
        <begin position="175"/>
        <end position="177"/>
    </location>
    <ligand>
        <name>beta-D-galactose</name>
        <dbReference type="ChEBI" id="CHEBI:27667"/>
    </ligand>
</feature>
<dbReference type="NCBIfam" id="NF008277">
    <property type="entry name" value="PRK11055.1"/>
    <property type="match status" value="1"/>
</dbReference>
<dbReference type="UniPathway" id="UPA00242"/>
<evidence type="ECO:0000256" key="2">
    <source>
        <dbReference type="ARBA" id="ARBA00006206"/>
    </source>
</evidence>
<organism evidence="9 10">
    <name type="scientific">Shewanella loihica (strain ATCC BAA-1088 / PV-4)</name>
    <dbReference type="NCBI Taxonomy" id="323850"/>
    <lineage>
        <taxon>Bacteria</taxon>
        <taxon>Pseudomonadati</taxon>
        <taxon>Pseudomonadota</taxon>
        <taxon>Gammaproteobacteria</taxon>
        <taxon>Alteromonadales</taxon>
        <taxon>Shewanellaceae</taxon>
        <taxon>Shewanella</taxon>
    </lineage>
</organism>
<feature type="binding site" evidence="8">
    <location>
        <begin position="80"/>
        <end position="81"/>
    </location>
    <ligand>
        <name>beta-D-galactose</name>
        <dbReference type="ChEBI" id="CHEBI:27667"/>
    </ligand>
</feature>
<dbReference type="GO" id="GO:0004034">
    <property type="term" value="F:aldose 1-epimerase activity"/>
    <property type="evidence" value="ECO:0007669"/>
    <property type="project" value="UniProtKB-EC"/>
</dbReference>
<comment type="catalytic activity">
    <reaction evidence="5">
        <text>alpha-D-glucose = beta-D-glucose</text>
        <dbReference type="Rhea" id="RHEA:10264"/>
        <dbReference type="ChEBI" id="CHEBI:15903"/>
        <dbReference type="ChEBI" id="CHEBI:17925"/>
        <dbReference type="EC" id="5.1.3.3"/>
    </reaction>
</comment>
<dbReference type="AlphaFoldDB" id="A3QI40"/>
<dbReference type="eggNOG" id="COG2017">
    <property type="taxonomic scope" value="Bacteria"/>
</dbReference>